<feature type="chain" id="PRO_5007372389" evidence="2">
    <location>
        <begin position="21"/>
        <end position="177"/>
    </location>
</feature>
<evidence type="ECO:0000256" key="2">
    <source>
        <dbReference type="SAM" id="SignalP"/>
    </source>
</evidence>
<keyword evidence="2" id="KW-0732">Signal</keyword>
<reference evidence="3 4" key="1">
    <citation type="submission" date="2014-03" db="EMBL/GenBank/DDBJ databases">
        <title>Draft Genome Sequences of Four Burkholderia Strains.</title>
        <authorList>
            <person name="Liu X.Y."/>
            <person name="Li C.X."/>
            <person name="Xu J.H."/>
        </authorList>
    </citation>
    <scope>NUCLEOTIDE SEQUENCE [LARGE SCALE GENOMIC DNA]</scope>
    <source>
        <strain evidence="3 4">DSM 50014</strain>
    </source>
</reference>
<feature type="compositionally biased region" description="Low complexity" evidence="1">
    <location>
        <begin position="86"/>
        <end position="106"/>
    </location>
</feature>
<organism evidence="3 4">
    <name type="scientific">Caballeronia glathei</name>
    <dbReference type="NCBI Taxonomy" id="60547"/>
    <lineage>
        <taxon>Bacteria</taxon>
        <taxon>Pseudomonadati</taxon>
        <taxon>Pseudomonadota</taxon>
        <taxon>Betaproteobacteria</taxon>
        <taxon>Burkholderiales</taxon>
        <taxon>Burkholderiaceae</taxon>
        <taxon>Caballeronia</taxon>
    </lineage>
</organism>
<evidence type="ECO:0000313" key="3">
    <source>
        <dbReference type="EMBL" id="KDR43523.1"/>
    </source>
</evidence>
<accession>A0A069PS02</accession>
<evidence type="ECO:0000256" key="1">
    <source>
        <dbReference type="SAM" id="MobiDB-lite"/>
    </source>
</evidence>
<sequence>MRHSAFAGIALLVASGTALAQMPATIPGRSQNPGQQAVDNAACYAYANQTTHVVMARESQTPPRDQPREARPLAPPRPVEPPLPPAASGAAAASAASVPLPASATMPASEPATAVAAGASGPAAASDAAASAVAASQASDAHYAEMKMPPLPPPEPPMARYWRAYGDCMQGKGYYVR</sequence>
<gene>
    <name evidence="3" type="ORF">BG61_35915</name>
</gene>
<keyword evidence="4" id="KW-1185">Reference proteome</keyword>
<feature type="compositionally biased region" description="Pro residues" evidence="1">
    <location>
        <begin position="73"/>
        <end position="85"/>
    </location>
</feature>
<dbReference type="Proteomes" id="UP000027466">
    <property type="component" value="Unassembled WGS sequence"/>
</dbReference>
<comment type="caution">
    <text evidence="3">The sequence shown here is derived from an EMBL/GenBank/DDBJ whole genome shotgun (WGS) entry which is preliminary data.</text>
</comment>
<protein>
    <submittedName>
        <fullName evidence="3">Uncharacterized protein</fullName>
    </submittedName>
</protein>
<name>A0A069PS02_9BURK</name>
<dbReference type="RefSeq" id="WP_035929589.1">
    <property type="nucleotide sequence ID" value="NZ_CADFFX010000004.1"/>
</dbReference>
<dbReference type="STRING" id="60547.GCA_000751215_02048"/>
<feature type="signal peptide" evidence="2">
    <location>
        <begin position="1"/>
        <end position="20"/>
    </location>
</feature>
<evidence type="ECO:0000313" key="4">
    <source>
        <dbReference type="Proteomes" id="UP000027466"/>
    </source>
</evidence>
<dbReference type="AlphaFoldDB" id="A0A069PS02"/>
<proteinExistence type="predicted"/>
<dbReference type="EMBL" id="JFHC01000007">
    <property type="protein sequence ID" value="KDR43523.1"/>
    <property type="molecule type" value="Genomic_DNA"/>
</dbReference>
<feature type="region of interest" description="Disordered" evidence="1">
    <location>
        <begin position="57"/>
        <end position="106"/>
    </location>
</feature>